<comment type="caution">
    <text evidence="3">The sequence shown here is derived from an EMBL/GenBank/DDBJ whole genome shotgun (WGS) entry which is preliminary data.</text>
</comment>
<gene>
    <name evidence="3" type="ORF">KIPB_001906</name>
</gene>
<evidence type="ECO:0000256" key="2">
    <source>
        <dbReference type="SAM" id="MobiDB-lite"/>
    </source>
</evidence>
<feature type="coiled-coil region" evidence="1">
    <location>
        <begin position="268"/>
        <end position="349"/>
    </location>
</feature>
<reference evidence="3 4" key="1">
    <citation type="journal article" date="2018" name="PLoS ONE">
        <title>The draft genome of Kipferlia bialata reveals reductive genome evolution in fornicate parasites.</title>
        <authorList>
            <person name="Tanifuji G."/>
            <person name="Takabayashi S."/>
            <person name="Kume K."/>
            <person name="Takagi M."/>
            <person name="Nakayama T."/>
            <person name="Kamikawa R."/>
            <person name="Inagaki Y."/>
            <person name="Hashimoto T."/>
        </authorList>
    </citation>
    <scope>NUCLEOTIDE SEQUENCE [LARGE SCALE GENOMIC DNA]</scope>
    <source>
        <strain evidence="3">NY0173</strain>
    </source>
</reference>
<feature type="compositionally biased region" description="Basic and acidic residues" evidence="2">
    <location>
        <begin position="95"/>
        <end position="109"/>
    </location>
</feature>
<feature type="region of interest" description="Disordered" evidence="2">
    <location>
        <begin position="389"/>
        <end position="437"/>
    </location>
</feature>
<evidence type="ECO:0000313" key="4">
    <source>
        <dbReference type="Proteomes" id="UP000265618"/>
    </source>
</evidence>
<evidence type="ECO:0000256" key="1">
    <source>
        <dbReference type="SAM" id="Coils"/>
    </source>
</evidence>
<feature type="compositionally biased region" description="Low complexity" evidence="2">
    <location>
        <begin position="80"/>
        <end position="92"/>
    </location>
</feature>
<accession>A0A9K3GEG8</accession>
<proteinExistence type="predicted"/>
<protein>
    <submittedName>
        <fullName evidence="3">Uncharacterized protein</fullName>
    </submittedName>
</protein>
<keyword evidence="4" id="KW-1185">Reference proteome</keyword>
<sequence length="437" mass="49196">MSTGGGERDRGESSEPGKPRLLVTGGTTLGQTQAGRATTITGQRGDTEHRPQPTPKGVTAVPEIRPTPALYGPYATTDHPVPVSRSSTSVSTAIQREEGEGGASDKEGESTVSGTSPSAPKYPRIVPLINVLRGLVPGHEDKWKIFMVELTPADARRYHKGKRNWMTMRILNGHDILCICHPGVRYKWAHGGNMSRNCTKHYEQYLAREDPIPKHERSPSAGVRHMYTQTLTSLPLPLPAYTPTPQPSPPLPVPSPTLSLQSPSLAQLKREKEARDAYTALLERERARHMEREKAMEARHCDDLVKLLEQSAKETAQERERVDAVQKELEAERRKCAALRSVIADARLETLAEAEKGRRGWEKVAALQRRERERGLVWQAKEAEYQQKLGGLEKRERERQERVRREREKELGIWGRQLPPPQVKRRPQDPSSRWAPK</sequence>
<feature type="compositionally biased region" description="Basic and acidic residues" evidence="2">
    <location>
        <begin position="389"/>
        <end position="411"/>
    </location>
</feature>
<feature type="compositionally biased region" description="Low complexity" evidence="2">
    <location>
        <begin position="19"/>
        <end position="39"/>
    </location>
</feature>
<keyword evidence="1" id="KW-0175">Coiled coil</keyword>
<name>A0A9K3GEG8_9EUKA</name>
<evidence type="ECO:0000313" key="3">
    <source>
        <dbReference type="EMBL" id="GIQ81014.1"/>
    </source>
</evidence>
<dbReference type="EMBL" id="BDIP01000288">
    <property type="protein sequence ID" value="GIQ81014.1"/>
    <property type="molecule type" value="Genomic_DNA"/>
</dbReference>
<feature type="region of interest" description="Disordered" evidence="2">
    <location>
        <begin position="1"/>
        <end position="119"/>
    </location>
</feature>
<dbReference type="AlphaFoldDB" id="A0A9K3GEG8"/>
<organism evidence="3 4">
    <name type="scientific">Kipferlia bialata</name>
    <dbReference type="NCBI Taxonomy" id="797122"/>
    <lineage>
        <taxon>Eukaryota</taxon>
        <taxon>Metamonada</taxon>
        <taxon>Carpediemonas-like organisms</taxon>
        <taxon>Kipferlia</taxon>
    </lineage>
</organism>
<feature type="compositionally biased region" description="Basic and acidic residues" evidence="2">
    <location>
        <begin position="1"/>
        <end position="18"/>
    </location>
</feature>
<dbReference type="Proteomes" id="UP000265618">
    <property type="component" value="Unassembled WGS sequence"/>
</dbReference>